<reference evidence="4" key="1">
    <citation type="submission" date="2020-01" db="EMBL/GenBank/DDBJ databases">
        <title>Identification and distribution of gene clusters putatively required for synthesis of sphingolipid metabolism inhibitors in phylogenetically diverse species of the filamentous fungus Fusarium.</title>
        <authorList>
            <person name="Kim H.-S."/>
            <person name="Busman M."/>
            <person name="Brown D.W."/>
            <person name="Divon H."/>
            <person name="Uhlig S."/>
            <person name="Proctor R.H."/>
        </authorList>
    </citation>
    <scope>NUCLEOTIDE SEQUENCE</scope>
    <source>
        <strain evidence="4">NRRL 53441</strain>
    </source>
</reference>
<keyword evidence="5" id="KW-1185">Reference proteome</keyword>
<organism evidence="4 5">
    <name type="scientific">Fusarium austroafricanum</name>
    <dbReference type="NCBI Taxonomy" id="2364996"/>
    <lineage>
        <taxon>Eukaryota</taxon>
        <taxon>Fungi</taxon>
        <taxon>Dikarya</taxon>
        <taxon>Ascomycota</taxon>
        <taxon>Pezizomycotina</taxon>
        <taxon>Sordariomycetes</taxon>
        <taxon>Hypocreomycetidae</taxon>
        <taxon>Hypocreales</taxon>
        <taxon>Nectriaceae</taxon>
        <taxon>Fusarium</taxon>
        <taxon>Fusarium concolor species complex</taxon>
    </lineage>
</organism>
<dbReference type="EMBL" id="JAADJG010000118">
    <property type="protein sequence ID" value="KAF4454637.1"/>
    <property type="molecule type" value="Genomic_DNA"/>
</dbReference>
<name>A0A8H4PBD4_9HYPO</name>
<feature type="domain" description="Glycosyl transferase family 1" evidence="3">
    <location>
        <begin position="326"/>
        <end position="417"/>
    </location>
</feature>
<proteinExistence type="predicted"/>
<dbReference type="InterPro" id="IPR001296">
    <property type="entry name" value="Glyco_trans_1"/>
</dbReference>
<evidence type="ECO:0000256" key="1">
    <source>
        <dbReference type="ARBA" id="ARBA00022676"/>
    </source>
</evidence>
<dbReference type="PANTHER" id="PTHR12526">
    <property type="entry name" value="GLYCOSYLTRANSFERASE"/>
    <property type="match status" value="1"/>
</dbReference>
<gene>
    <name evidence="4" type="ORF">F53441_2871</name>
</gene>
<evidence type="ECO:0000256" key="2">
    <source>
        <dbReference type="ARBA" id="ARBA00022679"/>
    </source>
</evidence>
<protein>
    <recommendedName>
        <fullName evidence="3">Glycosyl transferase family 1 domain-containing protein</fullName>
    </recommendedName>
</protein>
<dbReference type="AlphaFoldDB" id="A0A8H4PBD4"/>
<dbReference type="SUPFAM" id="SSF53756">
    <property type="entry name" value="UDP-Glycosyltransferase/glycogen phosphorylase"/>
    <property type="match status" value="1"/>
</dbReference>
<dbReference type="Gene3D" id="3.40.50.2000">
    <property type="entry name" value="Glycogen Phosphorylase B"/>
    <property type="match status" value="1"/>
</dbReference>
<dbReference type="OrthoDB" id="512920at2759"/>
<comment type="caution">
    <text evidence="4">The sequence shown here is derived from an EMBL/GenBank/DDBJ whole genome shotgun (WGS) entry which is preliminary data.</text>
</comment>
<evidence type="ECO:0000259" key="3">
    <source>
        <dbReference type="Pfam" id="PF00534"/>
    </source>
</evidence>
<dbReference type="Pfam" id="PF00534">
    <property type="entry name" value="Glycos_transf_1"/>
    <property type="match status" value="1"/>
</dbReference>
<dbReference type="GO" id="GO:0016757">
    <property type="term" value="F:glycosyltransferase activity"/>
    <property type="evidence" value="ECO:0007669"/>
    <property type="project" value="UniProtKB-KW"/>
</dbReference>
<dbReference type="PANTHER" id="PTHR12526:SF510">
    <property type="entry name" value="D-INOSITOL 3-PHOSPHATE GLYCOSYLTRANSFERASE"/>
    <property type="match status" value="1"/>
</dbReference>
<keyword evidence="2" id="KW-0808">Transferase</keyword>
<sequence length="456" mass="50896">MRVFLIQTAKGLFSSSGGYKANHALLRYLSSSGHHVRQLCYSHCGEIESYVQTMNNSAKHNLRLDTKVLHMRSEYGRPGVDVKVQELCMDDGVEILALDSEAFDAAFGDKATLPNQLAGMSAEYIETGTSSAPLMDFISFLQGEIRRFSPTHIISNDGLSMQASLASELAHMGMSRIGVVHTAEQLPFGPFAGGVPGHSCTAREADLLQRLDGIWSVSKTIMNYALDHGQLQTRFLVHHPWTYLVGKEREMPNHLFNWDKKFIAMINPCAVKGLSIFVNLARCCPQFDFLTYMSWGTDEGVVKQMEDLPNLTTRPSCVNQEDIWRDVKVLVVPSLWCEAWGMVVIEAHLRGIPVVSSNAGALPESMLGLDYIIPVNPISGKRDESGAYIIPEQDIEPWVKAVTKLMQDKSMYEELSMTVRNTTKQWLKGHNEADIERWLMGMRTSSNKHGMASVHS</sequence>
<accession>A0A8H4PBD4</accession>
<dbReference type="Proteomes" id="UP000605986">
    <property type="component" value="Unassembled WGS sequence"/>
</dbReference>
<evidence type="ECO:0000313" key="5">
    <source>
        <dbReference type="Proteomes" id="UP000605986"/>
    </source>
</evidence>
<keyword evidence="1" id="KW-0328">Glycosyltransferase</keyword>
<evidence type="ECO:0000313" key="4">
    <source>
        <dbReference type="EMBL" id="KAF4454637.1"/>
    </source>
</evidence>